<accession>A0A6J8EL69</accession>
<feature type="transmembrane region" description="Helical" evidence="13">
    <location>
        <begin position="354"/>
        <end position="375"/>
    </location>
</feature>
<dbReference type="Gene3D" id="3.10.580.10">
    <property type="entry name" value="CBS-domain"/>
    <property type="match status" value="1"/>
</dbReference>
<dbReference type="GO" id="GO:0022857">
    <property type="term" value="F:transmembrane transporter activity"/>
    <property type="evidence" value="ECO:0007669"/>
    <property type="project" value="TreeGrafter"/>
</dbReference>
<evidence type="ECO:0000256" key="4">
    <source>
        <dbReference type="ARBA" id="ARBA00022475"/>
    </source>
</evidence>
<evidence type="ECO:0000256" key="5">
    <source>
        <dbReference type="ARBA" id="ARBA00022692"/>
    </source>
</evidence>
<dbReference type="CDD" id="cd04590">
    <property type="entry name" value="CBS_pair_CorC_HlyC_assoc"/>
    <property type="match status" value="1"/>
</dbReference>
<feature type="region of interest" description="Disordered" evidence="12">
    <location>
        <begin position="850"/>
        <end position="911"/>
    </location>
</feature>
<keyword evidence="9" id="KW-0129">CBS domain</keyword>
<reference evidence="15 16" key="1">
    <citation type="submission" date="2020-06" db="EMBL/GenBank/DDBJ databases">
        <authorList>
            <person name="Li R."/>
            <person name="Bekaert M."/>
        </authorList>
    </citation>
    <scope>NUCLEOTIDE SEQUENCE [LARGE SCALE GENOMIC DNA]</scope>
    <source>
        <strain evidence="16">wild</strain>
    </source>
</reference>
<keyword evidence="5 11" id="KW-0812">Transmembrane</keyword>
<dbReference type="PANTHER" id="PTHR12064">
    <property type="entry name" value="METAL TRANSPORTER CNNM"/>
    <property type="match status" value="1"/>
</dbReference>
<dbReference type="GO" id="GO:0010960">
    <property type="term" value="P:magnesium ion homeostasis"/>
    <property type="evidence" value="ECO:0007669"/>
    <property type="project" value="InterPro"/>
</dbReference>
<proteinExistence type="inferred from homology"/>
<feature type="transmembrane region" description="Helical" evidence="13">
    <location>
        <begin position="381"/>
        <end position="404"/>
    </location>
</feature>
<dbReference type="GO" id="GO:0006811">
    <property type="term" value="P:monoatomic ion transport"/>
    <property type="evidence" value="ECO:0007669"/>
    <property type="project" value="UniProtKB-KW"/>
</dbReference>
<evidence type="ECO:0000256" key="7">
    <source>
        <dbReference type="ARBA" id="ARBA00022989"/>
    </source>
</evidence>
<dbReference type="PANTHER" id="PTHR12064:SF94">
    <property type="entry name" value="UNEXTENDED PROTEIN"/>
    <property type="match status" value="1"/>
</dbReference>
<dbReference type="InterPro" id="IPR046342">
    <property type="entry name" value="CBS_dom_sf"/>
</dbReference>
<comment type="similarity">
    <text evidence="2">Belongs to the ACDP family.</text>
</comment>
<dbReference type="SUPFAM" id="SSF54631">
    <property type="entry name" value="CBS-domain pair"/>
    <property type="match status" value="1"/>
</dbReference>
<evidence type="ECO:0000259" key="14">
    <source>
        <dbReference type="PROSITE" id="PS51846"/>
    </source>
</evidence>
<name>A0A6J8EL69_MYTCO</name>
<feature type="transmembrane region" description="Helical" evidence="13">
    <location>
        <begin position="296"/>
        <end position="323"/>
    </location>
</feature>
<evidence type="ECO:0000256" key="12">
    <source>
        <dbReference type="SAM" id="MobiDB-lite"/>
    </source>
</evidence>
<comment type="subcellular location">
    <subcellularLocation>
        <location evidence="1">Cell membrane</location>
        <topology evidence="1">Multi-pass membrane protein</topology>
    </subcellularLocation>
</comment>
<evidence type="ECO:0000256" key="11">
    <source>
        <dbReference type="PROSITE-ProRule" id="PRU01193"/>
    </source>
</evidence>
<keyword evidence="6" id="KW-0677">Repeat</keyword>
<evidence type="ECO:0000256" key="10">
    <source>
        <dbReference type="ARBA" id="ARBA00023136"/>
    </source>
</evidence>
<sequence>MGETVNRTQKRLLFILSIYIAVFGRVKGNVPEILGIISQEPGNIRDETGTLLLYPNIAQKLLLVGTNFSSGQTQIAFTLRRDPSGNCDDYDRTKPFDLISIADGQYASVTVTLKQIPITKLSSGNVTNKYLYICSKRSGDNQLENHWVHQGDANVLRVAIGEREPPEIVSVVTGESDSTINNDGSILLYSNEPQNIFLVGQHFDEFKQNGQLAFTTKQDVKGSCGIFLETNIFNITVESDLLASVSVYLQPLGRGQHYYICLRNPLKSSEWIHQGSNKFLKMDVRVREEKTTLLPMWMQVIMVAVLLVFSGLFSGLNLGLMALDKTELKIIERCGSKNEKKYAKTISPVRKRGNFLLCTLLLGNVLVNNSLTILLDDLSNGLIAVIAATMGIVIFGEIIPQAVCSRHGLAVGAKTIWITRVFMVITFPLSFPISLLLDKILGEEIGHVYDREKLQELIKVTKDFNELKNDEVNIIAGALELTKKSVTDVMTKIEDVFMIDINSKLDFDTIAEIQRRGYTRIPVYEGDKTNITHLLNIKDLTLIDPDDKTLLRTVLKFYQHPLIYVFDDLKLDAMLYEFRQGHSHLAVIRRVNSEGEGDPYYENLGVLTLEDVIEEIIQSEIIDETDTLTDNRQKKQRRIEKQDFSMFTNPEDSHKPWISSHLAMAAYQFLSTSVDLFKEEYISPNILKRLIKQNIYEEVINNEKKECQIYKENTPCDFFVLILEGHGHVSIGKEKLEFDGGPFTYYGVQALEVNESSLAPQHSTDSIYLKGDVYIPDFSLKATSTIIYLKIRRAHYIASRKVTLIGKTTVREEEENEAYDREMQKASWLSNASNNSDFILVDKKGLAQVGRTSSQPSLPNKVRSESTLSGRSTNSEKPEEPKPTHLNENYVYQNSPTKENGMVDQGDGDKREDLICDAEELTPMISYEDQNVKDNVPLTSI</sequence>
<evidence type="ECO:0000256" key="2">
    <source>
        <dbReference type="ARBA" id="ARBA00010484"/>
    </source>
</evidence>
<keyword evidence="4" id="KW-1003">Cell membrane</keyword>
<evidence type="ECO:0000313" key="16">
    <source>
        <dbReference type="Proteomes" id="UP000507470"/>
    </source>
</evidence>
<gene>
    <name evidence="15" type="ORF">MCOR_52551</name>
</gene>
<protein>
    <submittedName>
        <fullName evidence="15">CNNM</fullName>
    </submittedName>
</protein>
<dbReference type="GO" id="GO:0005886">
    <property type="term" value="C:plasma membrane"/>
    <property type="evidence" value="ECO:0007669"/>
    <property type="project" value="UniProtKB-SubCell"/>
</dbReference>
<dbReference type="AlphaFoldDB" id="A0A6J8EL69"/>
<evidence type="ECO:0000256" key="1">
    <source>
        <dbReference type="ARBA" id="ARBA00004651"/>
    </source>
</evidence>
<feature type="compositionally biased region" description="Basic and acidic residues" evidence="12">
    <location>
        <begin position="874"/>
        <end position="885"/>
    </location>
</feature>
<dbReference type="InterPro" id="IPR002550">
    <property type="entry name" value="CNNM"/>
</dbReference>
<dbReference type="Pfam" id="PF01595">
    <property type="entry name" value="CNNM"/>
    <property type="match status" value="1"/>
</dbReference>
<keyword evidence="10 11" id="KW-0472">Membrane</keyword>
<evidence type="ECO:0000256" key="9">
    <source>
        <dbReference type="ARBA" id="ARBA00023122"/>
    </source>
</evidence>
<dbReference type="InterPro" id="IPR044751">
    <property type="entry name" value="Ion_transp-like_CBS"/>
</dbReference>
<dbReference type="InterPro" id="IPR045095">
    <property type="entry name" value="ACDP"/>
</dbReference>
<dbReference type="FunFam" id="3.10.580.10:FF:000001">
    <property type="entry name" value="Putative metal transporter CNNM3 isoform 2"/>
    <property type="match status" value="1"/>
</dbReference>
<dbReference type="EMBL" id="CACVKT020009086">
    <property type="protein sequence ID" value="CAC5420325.1"/>
    <property type="molecule type" value="Genomic_DNA"/>
</dbReference>
<keyword evidence="16" id="KW-1185">Reference proteome</keyword>
<dbReference type="OrthoDB" id="5353557at2759"/>
<organism evidence="15 16">
    <name type="scientific">Mytilus coruscus</name>
    <name type="common">Sea mussel</name>
    <dbReference type="NCBI Taxonomy" id="42192"/>
    <lineage>
        <taxon>Eukaryota</taxon>
        <taxon>Metazoa</taxon>
        <taxon>Spiralia</taxon>
        <taxon>Lophotrochozoa</taxon>
        <taxon>Mollusca</taxon>
        <taxon>Bivalvia</taxon>
        <taxon>Autobranchia</taxon>
        <taxon>Pteriomorphia</taxon>
        <taxon>Mytilida</taxon>
        <taxon>Mytiloidea</taxon>
        <taxon>Mytilidae</taxon>
        <taxon>Mytilinae</taxon>
        <taxon>Mytilus</taxon>
    </lineage>
</organism>
<evidence type="ECO:0000313" key="15">
    <source>
        <dbReference type="EMBL" id="CAC5420325.1"/>
    </source>
</evidence>
<evidence type="ECO:0000256" key="13">
    <source>
        <dbReference type="SAM" id="Phobius"/>
    </source>
</evidence>
<dbReference type="Pfam" id="PF25562">
    <property type="entry name" value="CNBH_CNNM2_C"/>
    <property type="match status" value="1"/>
</dbReference>
<evidence type="ECO:0000256" key="8">
    <source>
        <dbReference type="ARBA" id="ARBA00023065"/>
    </source>
</evidence>
<feature type="compositionally biased region" description="Polar residues" evidence="12">
    <location>
        <begin position="886"/>
        <end position="898"/>
    </location>
</feature>
<evidence type="ECO:0000256" key="6">
    <source>
        <dbReference type="ARBA" id="ARBA00022737"/>
    </source>
</evidence>
<keyword evidence="3" id="KW-0813">Transport</keyword>
<dbReference type="PROSITE" id="PS51846">
    <property type="entry name" value="CNNM"/>
    <property type="match status" value="1"/>
</dbReference>
<feature type="transmembrane region" description="Helical" evidence="13">
    <location>
        <begin position="416"/>
        <end position="437"/>
    </location>
</feature>
<dbReference type="Proteomes" id="UP000507470">
    <property type="component" value="Unassembled WGS sequence"/>
</dbReference>
<keyword evidence="8" id="KW-0406">Ion transport</keyword>
<feature type="domain" description="CNNM transmembrane" evidence="14">
    <location>
        <begin position="292"/>
        <end position="471"/>
    </location>
</feature>
<evidence type="ECO:0000256" key="3">
    <source>
        <dbReference type="ARBA" id="ARBA00022448"/>
    </source>
</evidence>
<keyword evidence="7 11" id="KW-1133">Transmembrane helix</keyword>